<keyword evidence="2" id="KW-1185">Reference proteome</keyword>
<evidence type="ECO:0000313" key="1">
    <source>
        <dbReference type="EMBL" id="MDR7322538.1"/>
    </source>
</evidence>
<comment type="caution">
    <text evidence="1">The sequence shown here is derived from an EMBL/GenBank/DDBJ whole genome shotgun (WGS) entry which is preliminary data.</text>
</comment>
<dbReference type="RefSeq" id="WP_310413076.1">
    <property type="nucleotide sequence ID" value="NZ_JAVDYC010000001.1"/>
</dbReference>
<dbReference type="Proteomes" id="UP001183629">
    <property type="component" value="Unassembled WGS sequence"/>
</dbReference>
<dbReference type="Pfam" id="PF14435">
    <property type="entry name" value="SUKH-4"/>
    <property type="match status" value="1"/>
</dbReference>
<proteinExistence type="predicted"/>
<accession>A0AAE3ZQT2</accession>
<dbReference type="AlphaFoldDB" id="A0AAE3ZQT2"/>
<protein>
    <recommendedName>
        <fullName evidence="3">SUKH-4 immunity protein of toxin-antitoxin system</fullName>
    </recommendedName>
</protein>
<evidence type="ECO:0008006" key="3">
    <source>
        <dbReference type="Google" id="ProtNLM"/>
    </source>
</evidence>
<dbReference type="EMBL" id="JAVDYC010000001">
    <property type="protein sequence ID" value="MDR7322538.1"/>
    <property type="molecule type" value="Genomic_DNA"/>
</dbReference>
<organism evidence="1 2">
    <name type="scientific">Catenuloplanes niger</name>
    <dbReference type="NCBI Taxonomy" id="587534"/>
    <lineage>
        <taxon>Bacteria</taxon>
        <taxon>Bacillati</taxon>
        <taxon>Actinomycetota</taxon>
        <taxon>Actinomycetes</taxon>
        <taxon>Micromonosporales</taxon>
        <taxon>Micromonosporaceae</taxon>
        <taxon>Catenuloplanes</taxon>
    </lineage>
</organism>
<name>A0AAE3ZQT2_9ACTN</name>
<reference evidence="1 2" key="1">
    <citation type="submission" date="2023-07" db="EMBL/GenBank/DDBJ databases">
        <title>Sequencing the genomes of 1000 actinobacteria strains.</title>
        <authorList>
            <person name="Klenk H.-P."/>
        </authorList>
    </citation>
    <scope>NUCLEOTIDE SEQUENCE [LARGE SCALE GENOMIC DNA]</scope>
    <source>
        <strain evidence="1 2">DSM 44711</strain>
    </source>
</reference>
<evidence type="ECO:0000313" key="2">
    <source>
        <dbReference type="Proteomes" id="UP001183629"/>
    </source>
</evidence>
<sequence length="185" mass="20611">MDVLDLSKKVISAREMASWAGADRVRRASINTVRMRGVTEVVRRQLAEEGIPPFSDLFVPDIQDSAEPLLTDFYVLGREEDCGRVHGDIFLPECGCGYFGLRSSDGTVWEIFPGQGIDPLPVNSSLGHFAYFLNTLGAARHRYEGLPDKEMIPKYSAVLKRLASRDPVLGNADSFWGYHFARPFG</sequence>
<dbReference type="InterPro" id="IPR025851">
    <property type="entry name" value="SUKH-4"/>
</dbReference>
<gene>
    <name evidence="1" type="ORF">J2S44_002788</name>
</gene>